<dbReference type="SUPFAM" id="SSF53098">
    <property type="entry name" value="Ribonuclease H-like"/>
    <property type="match status" value="1"/>
</dbReference>
<comment type="subcellular location">
    <subcellularLocation>
        <location evidence="1">Nucleus</location>
    </subcellularLocation>
</comment>
<evidence type="ECO:0000256" key="4">
    <source>
        <dbReference type="ARBA" id="ARBA00022723"/>
    </source>
</evidence>
<evidence type="ECO:0000256" key="6">
    <source>
        <dbReference type="ARBA" id="ARBA00022833"/>
    </source>
</evidence>
<keyword evidence="5 13" id="KW-0863">Zinc-finger</keyword>
<dbReference type="InterPro" id="IPR041988">
    <property type="entry name" value="Ribosomal_uL24_KOW"/>
</dbReference>
<dbReference type="GO" id="GO:0005634">
    <property type="term" value="C:nucleus"/>
    <property type="evidence" value="ECO:0007669"/>
    <property type="project" value="UniProtKB-SubCell"/>
</dbReference>
<evidence type="ECO:0000256" key="7">
    <source>
        <dbReference type="ARBA" id="ARBA00022980"/>
    </source>
</evidence>
<dbReference type="Proteomes" id="UP001177003">
    <property type="component" value="Chromosome 7"/>
</dbReference>
<dbReference type="InterPro" id="IPR003256">
    <property type="entry name" value="Ribosomal_uL24"/>
</dbReference>
<dbReference type="GO" id="GO:0005840">
    <property type="term" value="C:ribosome"/>
    <property type="evidence" value="ECO:0007669"/>
    <property type="project" value="UniProtKB-KW"/>
</dbReference>
<dbReference type="GO" id="GO:0003723">
    <property type="term" value="F:RNA binding"/>
    <property type="evidence" value="ECO:0007669"/>
    <property type="project" value="InterPro"/>
</dbReference>
<dbReference type="Pfam" id="PF05699">
    <property type="entry name" value="Dimer_Tnp_hAT"/>
    <property type="match status" value="1"/>
</dbReference>
<dbReference type="Pfam" id="PF14372">
    <property type="entry name" value="hAT-like_RNase-H"/>
    <property type="match status" value="1"/>
</dbReference>
<evidence type="ECO:0000313" key="17">
    <source>
        <dbReference type="EMBL" id="CAI9293325.1"/>
    </source>
</evidence>
<evidence type="ECO:0000256" key="12">
    <source>
        <dbReference type="ARBA" id="ARBA00023274"/>
    </source>
</evidence>
<dbReference type="EMBL" id="OX465083">
    <property type="protein sequence ID" value="CAI9293325.1"/>
    <property type="molecule type" value="Genomic_DNA"/>
</dbReference>
<feature type="compositionally biased region" description="Polar residues" evidence="15">
    <location>
        <begin position="1"/>
        <end position="11"/>
    </location>
</feature>
<dbReference type="InterPro" id="IPR012337">
    <property type="entry name" value="RNaseH-like_sf"/>
</dbReference>
<evidence type="ECO:0000256" key="13">
    <source>
        <dbReference type="PROSITE-ProRule" id="PRU00027"/>
    </source>
</evidence>
<keyword evidence="4" id="KW-0479">Metal-binding</keyword>
<dbReference type="GO" id="GO:0008270">
    <property type="term" value="F:zinc ion binding"/>
    <property type="evidence" value="ECO:0007669"/>
    <property type="project" value="UniProtKB-KW"/>
</dbReference>
<evidence type="ECO:0000256" key="3">
    <source>
        <dbReference type="ARBA" id="ARBA00011738"/>
    </source>
</evidence>
<dbReference type="InterPro" id="IPR008991">
    <property type="entry name" value="Translation_prot_SH3-like_sf"/>
</dbReference>
<evidence type="ECO:0000256" key="2">
    <source>
        <dbReference type="ARBA" id="ARBA00010618"/>
    </source>
</evidence>
<keyword evidence="9" id="KW-0238">DNA-binding</keyword>
<dbReference type="Pfam" id="PF17136">
    <property type="entry name" value="ribosomal_L24"/>
    <property type="match status" value="1"/>
</dbReference>
<dbReference type="Pfam" id="PF02892">
    <property type="entry name" value="zf-BED"/>
    <property type="match status" value="1"/>
</dbReference>
<dbReference type="CDD" id="cd06089">
    <property type="entry name" value="KOW_RPL26"/>
    <property type="match status" value="1"/>
</dbReference>
<feature type="domain" description="BED-type" evidence="16">
    <location>
        <begin position="73"/>
        <end position="133"/>
    </location>
</feature>
<feature type="compositionally biased region" description="Acidic residues" evidence="15">
    <location>
        <begin position="12"/>
        <end position="24"/>
    </location>
</feature>
<dbReference type="InterPro" id="IPR014722">
    <property type="entry name" value="Rib_uL2_dom2"/>
</dbReference>
<keyword evidence="12 14" id="KW-0687">Ribonucleoprotein</keyword>
<keyword evidence="6" id="KW-0862">Zinc</keyword>
<dbReference type="InterPro" id="IPR025525">
    <property type="entry name" value="hAT-like_transposase_RNase-H"/>
</dbReference>
<protein>
    <recommendedName>
        <fullName evidence="16">BED-type domain-containing protein</fullName>
    </recommendedName>
</protein>
<evidence type="ECO:0000256" key="10">
    <source>
        <dbReference type="ARBA" id="ARBA00023163"/>
    </source>
</evidence>
<dbReference type="Gene3D" id="2.30.30.30">
    <property type="match status" value="1"/>
</dbReference>
<dbReference type="PANTHER" id="PTHR46481:SF7">
    <property type="entry name" value="ZINC FINGER BED DOMAIN-CONTAINING PROTEIN RICESLEEPER 2-LIKE"/>
    <property type="match status" value="1"/>
</dbReference>
<dbReference type="GO" id="GO:0006412">
    <property type="term" value="P:translation"/>
    <property type="evidence" value="ECO:0007669"/>
    <property type="project" value="InterPro"/>
</dbReference>
<dbReference type="SMART" id="SM00614">
    <property type="entry name" value="ZnF_BED"/>
    <property type="match status" value="1"/>
</dbReference>
<evidence type="ECO:0000256" key="9">
    <source>
        <dbReference type="ARBA" id="ARBA00023125"/>
    </source>
</evidence>
<dbReference type="InterPro" id="IPR003656">
    <property type="entry name" value="Znf_BED"/>
</dbReference>
<reference evidence="17" key="1">
    <citation type="submission" date="2023-04" db="EMBL/GenBank/DDBJ databases">
        <authorList>
            <person name="Vijverberg K."/>
            <person name="Xiong W."/>
            <person name="Schranz E."/>
        </authorList>
    </citation>
    <scope>NUCLEOTIDE SEQUENCE</scope>
</reference>
<dbReference type="Pfam" id="PF00467">
    <property type="entry name" value="KOW"/>
    <property type="match status" value="1"/>
</dbReference>
<feature type="region of interest" description="Disordered" evidence="15">
    <location>
        <begin position="1"/>
        <end position="73"/>
    </location>
</feature>
<evidence type="ECO:0000256" key="14">
    <source>
        <dbReference type="RuleBase" id="RU003477"/>
    </source>
</evidence>
<dbReference type="PROSITE" id="PS01108">
    <property type="entry name" value="RIBOSOMAL_L24"/>
    <property type="match status" value="1"/>
</dbReference>
<dbReference type="GO" id="GO:0046983">
    <property type="term" value="F:protein dimerization activity"/>
    <property type="evidence" value="ECO:0007669"/>
    <property type="project" value="InterPro"/>
</dbReference>
<dbReference type="AlphaFoldDB" id="A0AA35ZIN2"/>
<dbReference type="InterPro" id="IPR057264">
    <property type="entry name" value="Ribosomal_uL24_C"/>
</dbReference>
<organism evidence="17 18">
    <name type="scientific">Lactuca saligna</name>
    <name type="common">Willowleaf lettuce</name>
    <dbReference type="NCBI Taxonomy" id="75948"/>
    <lineage>
        <taxon>Eukaryota</taxon>
        <taxon>Viridiplantae</taxon>
        <taxon>Streptophyta</taxon>
        <taxon>Embryophyta</taxon>
        <taxon>Tracheophyta</taxon>
        <taxon>Spermatophyta</taxon>
        <taxon>Magnoliopsida</taxon>
        <taxon>eudicotyledons</taxon>
        <taxon>Gunneridae</taxon>
        <taxon>Pentapetalae</taxon>
        <taxon>asterids</taxon>
        <taxon>campanulids</taxon>
        <taxon>Asterales</taxon>
        <taxon>Asteraceae</taxon>
        <taxon>Cichorioideae</taxon>
        <taxon>Cichorieae</taxon>
        <taxon>Lactucinae</taxon>
        <taxon>Lactuca</taxon>
    </lineage>
</organism>
<comment type="similarity">
    <text evidence="2 14">Belongs to the universal ribosomal protein uL24 family.</text>
</comment>
<evidence type="ECO:0000313" key="18">
    <source>
        <dbReference type="Proteomes" id="UP001177003"/>
    </source>
</evidence>
<dbReference type="SMART" id="SM00739">
    <property type="entry name" value="KOW"/>
    <property type="match status" value="1"/>
</dbReference>
<dbReference type="SUPFAM" id="SSF50104">
    <property type="entry name" value="Translation proteins SH3-like domain"/>
    <property type="match status" value="1"/>
</dbReference>
<dbReference type="InterPro" id="IPR052035">
    <property type="entry name" value="ZnF_BED_domain_contain"/>
</dbReference>
<dbReference type="NCBIfam" id="TIGR01079">
    <property type="entry name" value="rplX_bact"/>
    <property type="match status" value="1"/>
</dbReference>
<evidence type="ECO:0000259" key="16">
    <source>
        <dbReference type="PROSITE" id="PS50808"/>
    </source>
</evidence>
<keyword evidence="7 14" id="KW-0689">Ribosomal protein</keyword>
<keyword evidence="10" id="KW-0804">Transcription</keyword>
<proteinExistence type="inferred from homology"/>
<dbReference type="GO" id="GO:0003677">
    <property type="term" value="F:DNA binding"/>
    <property type="evidence" value="ECO:0007669"/>
    <property type="project" value="UniProtKB-KW"/>
</dbReference>
<evidence type="ECO:0000256" key="5">
    <source>
        <dbReference type="ARBA" id="ARBA00022771"/>
    </source>
</evidence>
<dbReference type="InterPro" id="IPR005825">
    <property type="entry name" value="Ribosomal_uL24_CS"/>
</dbReference>
<dbReference type="GO" id="GO:1990904">
    <property type="term" value="C:ribonucleoprotein complex"/>
    <property type="evidence" value="ECO:0007669"/>
    <property type="project" value="UniProtKB-KW"/>
</dbReference>
<evidence type="ECO:0000256" key="1">
    <source>
        <dbReference type="ARBA" id="ARBA00004123"/>
    </source>
</evidence>
<keyword evidence="11" id="KW-0539">Nucleus</keyword>
<dbReference type="PANTHER" id="PTHR46481">
    <property type="entry name" value="ZINC FINGER BED DOMAIN-CONTAINING PROTEIN 4"/>
    <property type="match status" value="1"/>
</dbReference>
<dbReference type="InterPro" id="IPR008906">
    <property type="entry name" value="HATC_C_dom"/>
</dbReference>
<name>A0AA35ZIN2_LACSI</name>
<sequence length="720" mass="82993">MEKPNSSNWINTEDETQDYEDDFIGETPPVINNISDESGKEDMPKPSPKKRKRNGGVPKPITSKRDRARNNGKGTAPCWVAFELVLIVEDDGVERKSVECIHCHTILKADTDRNGTSNMNKHWRNCKLNPENKEKNDKKQAKLNFKKEPNGETSVQTWKHDDTRIKRALLGLFTVGELPFKYDENEAFIEYTNALNGRVILPSRHKISRDVGKFYLDERNKLLKYFSNANTAVHLTTDTWTSSCKKVNYMVVTAHFIDDEWVMHKRVINFREIDTHKEKSYEKDLQRVPDRLDFEAIKEMVDFLEKFKTKTENVSASTKPLVHRLIREILDVNPHLKKWSTKVNFVHLIPDMKDKYDKYWGDYAKMSDYVYFAILLDPTMKSQLLLYTFKEMIGSKNEKLSKSEIELKAYEMLYEVERKIENFFKTYVEKYDMGGSSQQQSSQQVVDCDDDNDFFGNFLNSGGDNSDALENELIIYLKEPLVTYNKSFDILSWWKLNGLRFPIVARMAKGFHIKLIESLTQPSLNRPSSPATVVLHWRFPSIESFLSALSLRLHPKRFWHTMGWKAAQKLIHHWKILRGDNVMIIRGKDRGETGTIKRVIRSQNRVIVEGKNLVKKHIKQGQGHEGGIFTVEAPLHVSNVQIVDPVTKQPCKVGIRYQEDGSKVRVSRGIGASGSIIPRPEILKIRATPRPTIAGPKDTPMELVLEKTFDAKTGKGMPDL</sequence>
<evidence type="ECO:0000256" key="15">
    <source>
        <dbReference type="SAM" id="MobiDB-lite"/>
    </source>
</evidence>
<dbReference type="InterPro" id="IPR005824">
    <property type="entry name" value="KOW"/>
</dbReference>
<comment type="subunit">
    <text evidence="3">Homodimer.</text>
</comment>
<evidence type="ECO:0000256" key="11">
    <source>
        <dbReference type="ARBA" id="ARBA00023242"/>
    </source>
</evidence>
<dbReference type="PROSITE" id="PS50808">
    <property type="entry name" value="ZF_BED"/>
    <property type="match status" value="1"/>
</dbReference>
<dbReference type="HAMAP" id="MF_01326_B">
    <property type="entry name" value="Ribosomal_uL24_B"/>
    <property type="match status" value="1"/>
</dbReference>
<evidence type="ECO:0000256" key="8">
    <source>
        <dbReference type="ARBA" id="ARBA00023015"/>
    </source>
</evidence>
<accession>A0AA35ZIN2</accession>
<keyword evidence="18" id="KW-1185">Reference proteome</keyword>
<gene>
    <name evidence="17" type="ORF">LSALG_LOCUS32348</name>
</gene>
<keyword evidence="8" id="KW-0805">Transcription regulation</keyword>
<dbReference type="GO" id="GO:0003735">
    <property type="term" value="F:structural constituent of ribosome"/>
    <property type="evidence" value="ECO:0007669"/>
    <property type="project" value="InterPro"/>
</dbReference>